<dbReference type="InterPro" id="IPR010023">
    <property type="entry name" value="KdsC_fam"/>
</dbReference>
<name>A0A974GUT0_SEDHY</name>
<dbReference type="SUPFAM" id="SSF53448">
    <property type="entry name" value="Nucleotide-diphospho-sugar transferases"/>
    <property type="match status" value="1"/>
</dbReference>
<dbReference type="InterPro" id="IPR003329">
    <property type="entry name" value="Cytidylyl_trans"/>
</dbReference>
<dbReference type="CDD" id="cd02513">
    <property type="entry name" value="CMP-NeuAc_Synthase"/>
    <property type="match status" value="1"/>
</dbReference>
<dbReference type="InterPro" id="IPR036412">
    <property type="entry name" value="HAD-like_sf"/>
</dbReference>
<evidence type="ECO:0000313" key="12">
    <source>
        <dbReference type="Proteomes" id="UP000611629"/>
    </source>
</evidence>
<keyword evidence="11" id="KW-0808">Transferase</keyword>
<evidence type="ECO:0000313" key="11">
    <source>
        <dbReference type="EMBL" id="NYB72638.1"/>
    </source>
</evidence>
<comment type="similarity">
    <text evidence="5">Belongs to the CMP-NeuNAc synthase family.</text>
</comment>
<dbReference type="EC" id="2.7.7.43" evidence="7"/>
<dbReference type="Gene3D" id="3.40.50.1000">
    <property type="entry name" value="HAD superfamily/HAD-like"/>
    <property type="match status" value="1"/>
</dbReference>
<evidence type="ECO:0000256" key="1">
    <source>
        <dbReference type="ARBA" id="ARBA00001862"/>
    </source>
</evidence>
<dbReference type="RefSeq" id="WP_179236680.1">
    <property type="nucleotide sequence ID" value="NZ_JACBNQ010000001.1"/>
</dbReference>
<keyword evidence="9" id="KW-0378">Hydrolase</keyword>
<evidence type="ECO:0000256" key="2">
    <source>
        <dbReference type="ARBA" id="ARBA00001946"/>
    </source>
</evidence>
<reference evidence="11" key="1">
    <citation type="submission" date="2020-07" db="EMBL/GenBank/DDBJ databases">
        <title>Genomic analysis of a strain of Sedimentibacter Hydroxybenzoicus DSM7310.</title>
        <authorList>
            <person name="Ma S."/>
        </authorList>
    </citation>
    <scope>NUCLEOTIDE SEQUENCE</scope>
    <source>
        <strain evidence="11">DSM 7310</strain>
    </source>
</reference>
<organism evidence="11 12">
    <name type="scientific">Sedimentibacter hydroxybenzoicus DSM 7310</name>
    <dbReference type="NCBI Taxonomy" id="1123245"/>
    <lineage>
        <taxon>Bacteria</taxon>
        <taxon>Bacillati</taxon>
        <taxon>Bacillota</taxon>
        <taxon>Tissierellia</taxon>
        <taxon>Sedimentibacter</taxon>
    </lineage>
</organism>
<dbReference type="AlphaFoldDB" id="A0A974GUT0"/>
<comment type="similarity">
    <text evidence="4">Belongs to the KdsC family.</text>
</comment>
<sequence>MLKNFIGKTVAFIPVRGGSKSIPLKNIKLINNRPLIYWTLDATVNCDEIDSVVVSTDSKEIKRTVEKYSSDKVKVIDRSEEVSTDTATTESVMIEFARNYDFENIVLVQATSPLLKSKDITKGINKYFENGIDSALSVVRQKRFIWEEKSSSAVAINYIPSKRPRRQEFDGFLVENGAFYITSKKNLLSSQCRISGNITAIEMSEDTYYEIDEPSDWAIVEELLKKNISNNTCDADIGRIKCFLTDSDGVLTDGGMYYSENGDELKKFNTKDGMGFKLLKEAGIITGIITGENIELVRRRAEKMKVDEVHLGVHNKMEILNDICSKYNLKYEEIAYIGDDINDLDVIRTVGLGCTVYDGMDCVKDAAKIITKAKGGEGAVREIVEIILNVKKR</sequence>
<dbReference type="EMBL" id="JACBNQ010000001">
    <property type="protein sequence ID" value="NYB72638.1"/>
    <property type="molecule type" value="Genomic_DNA"/>
</dbReference>
<dbReference type="Pfam" id="PF02348">
    <property type="entry name" value="CTP_transf_3"/>
    <property type="match status" value="1"/>
</dbReference>
<proteinExistence type="inferred from homology"/>
<comment type="catalytic activity">
    <reaction evidence="1">
        <text>an N-acylneuraminate + CTP = a CMP-N-acyl-beta-neuraminate + diphosphate</text>
        <dbReference type="Rhea" id="RHEA:11344"/>
        <dbReference type="ChEBI" id="CHEBI:33019"/>
        <dbReference type="ChEBI" id="CHEBI:37563"/>
        <dbReference type="ChEBI" id="CHEBI:60073"/>
        <dbReference type="ChEBI" id="CHEBI:68671"/>
        <dbReference type="EC" id="2.7.7.43"/>
    </reaction>
</comment>
<dbReference type="InterPro" id="IPR023214">
    <property type="entry name" value="HAD_sf"/>
</dbReference>
<evidence type="ECO:0000256" key="10">
    <source>
        <dbReference type="ARBA" id="ARBA00022842"/>
    </source>
</evidence>
<dbReference type="NCBIfam" id="TIGR01670">
    <property type="entry name" value="KdsC-phosphatas"/>
    <property type="match status" value="1"/>
</dbReference>
<dbReference type="FunFam" id="3.40.50.1000:FF:000029">
    <property type="entry name" value="3-deoxy-D-manno-octulosonate 8-phosphate phosphatase KdsC"/>
    <property type="match status" value="1"/>
</dbReference>
<accession>A0A974GUT0</accession>
<comment type="subunit">
    <text evidence="6">Homotetramer.</text>
</comment>
<dbReference type="GO" id="GO:0008781">
    <property type="term" value="F:N-acylneuraminate cytidylyltransferase activity"/>
    <property type="evidence" value="ECO:0007669"/>
    <property type="project" value="UniProtKB-EC"/>
</dbReference>
<comment type="caution">
    <text evidence="11">The sequence shown here is derived from an EMBL/GenBank/DDBJ whole genome shotgun (WGS) entry which is preliminary data.</text>
</comment>
<dbReference type="Pfam" id="PF08282">
    <property type="entry name" value="Hydrolase_3"/>
    <property type="match status" value="1"/>
</dbReference>
<evidence type="ECO:0000256" key="5">
    <source>
        <dbReference type="ARBA" id="ARBA00010726"/>
    </source>
</evidence>
<dbReference type="SFLD" id="SFLDG01138">
    <property type="entry name" value="C1.6.2:_Deoxy-d-mannose-octulo"/>
    <property type="match status" value="1"/>
</dbReference>
<dbReference type="InterPro" id="IPR050793">
    <property type="entry name" value="CMP-NeuNAc_synthase"/>
</dbReference>
<dbReference type="PANTHER" id="PTHR21485">
    <property type="entry name" value="HAD SUPERFAMILY MEMBERS CMAS AND KDSC"/>
    <property type="match status" value="1"/>
</dbReference>
<protein>
    <recommendedName>
        <fullName evidence="7">N-acylneuraminate cytidylyltransferase</fullName>
        <ecNumber evidence="7">2.7.7.43</ecNumber>
    </recommendedName>
</protein>
<comment type="cofactor">
    <cofactor evidence="2">
        <name>Mg(2+)</name>
        <dbReference type="ChEBI" id="CHEBI:18420"/>
    </cofactor>
</comment>
<gene>
    <name evidence="11" type="ORF">HZF24_00625</name>
</gene>
<dbReference type="GO" id="GO:0016788">
    <property type="term" value="F:hydrolase activity, acting on ester bonds"/>
    <property type="evidence" value="ECO:0007669"/>
    <property type="project" value="InterPro"/>
</dbReference>
<dbReference type="SFLD" id="SFLDG01136">
    <property type="entry name" value="C1.6:_Phosphoserine_Phosphatas"/>
    <property type="match status" value="1"/>
</dbReference>
<dbReference type="GO" id="GO:0046872">
    <property type="term" value="F:metal ion binding"/>
    <property type="evidence" value="ECO:0007669"/>
    <property type="project" value="UniProtKB-KW"/>
</dbReference>
<dbReference type="PANTHER" id="PTHR21485:SF3">
    <property type="entry name" value="N-ACYLNEURAMINATE CYTIDYLYLTRANSFERASE"/>
    <property type="match status" value="1"/>
</dbReference>
<evidence type="ECO:0000256" key="7">
    <source>
        <dbReference type="ARBA" id="ARBA00012491"/>
    </source>
</evidence>
<dbReference type="Proteomes" id="UP000611629">
    <property type="component" value="Unassembled WGS sequence"/>
</dbReference>
<evidence type="ECO:0000256" key="8">
    <source>
        <dbReference type="ARBA" id="ARBA00022723"/>
    </source>
</evidence>
<evidence type="ECO:0000256" key="9">
    <source>
        <dbReference type="ARBA" id="ARBA00022801"/>
    </source>
</evidence>
<keyword evidence="11" id="KW-0548">Nucleotidyltransferase</keyword>
<dbReference type="SUPFAM" id="SSF56784">
    <property type="entry name" value="HAD-like"/>
    <property type="match status" value="1"/>
</dbReference>
<keyword evidence="8" id="KW-0479">Metal-binding</keyword>
<comment type="pathway">
    <text evidence="3">Amino-sugar metabolism; N-acetylneuraminate metabolism.</text>
</comment>
<dbReference type="InterPro" id="IPR029044">
    <property type="entry name" value="Nucleotide-diphossugar_trans"/>
</dbReference>
<dbReference type="SFLD" id="SFLDS00003">
    <property type="entry name" value="Haloacid_Dehalogenase"/>
    <property type="match status" value="1"/>
</dbReference>
<evidence type="ECO:0000256" key="6">
    <source>
        <dbReference type="ARBA" id="ARBA00011881"/>
    </source>
</evidence>
<evidence type="ECO:0000256" key="4">
    <source>
        <dbReference type="ARBA" id="ARBA00005893"/>
    </source>
</evidence>
<keyword evidence="12" id="KW-1185">Reference proteome</keyword>
<dbReference type="Gene3D" id="3.90.550.10">
    <property type="entry name" value="Spore Coat Polysaccharide Biosynthesis Protein SpsA, Chain A"/>
    <property type="match status" value="1"/>
</dbReference>
<keyword evidence="10" id="KW-0460">Magnesium</keyword>
<dbReference type="CDD" id="cd01630">
    <property type="entry name" value="HAD_KDO-like"/>
    <property type="match status" value="1"/>
</dbReference>
<evidence type="ECO:0000256" key="3">
    <source>
        <dbReference type="ARBA" id="ARBA00005141"/>
    </source>
</evidence>